<sequence length="128" mass="13684">MVPEALNNNTGEKGKYIFPGKRAPAFCCVKESGCFAAGAIPPPSVCKSSALGALFLGRGINEAPDPAIKDVTPNVVCRSQKLPQTNSPFCLNDSFPDNLFCGGIIQQHHSNKSRISGERLQLLLRGKN</sequence>
<gene>
    <name evidence="1" type="ORF">CEXT_87451</name>
</gene>
<proteinExistence type="predicted"/>
<reference evidence="1 2" key="1">
    <citation type="submission" date="2021-06" db="EMBL/GenBank/DDBJ databases">
        <title>Caerostris extrusa draft genome.</title>
        <authorList>
            <person name="Kono N."/>
            <person name="Arakawa K."/>
        </authorList>
    </citation>
    <scope>NUCLEOTIDE SEQUENCE [LARGE SCALE GENOMIC DNA]</scope>
</reference>
<evidence type="ECO:0000313" key="2">
    <source>
        <dbReference type="Proteomes" id="UP001054945"/>
    </source>
</evidence>
<accession>A0AAV4Y1X5</accession>
<evidence type="ECO:0000313" key="1">
    <source>
        <dbReference type="EMBL" id="GIZ01143.1"/>
    </source>
</evidence>
<organism evidence="1 2">
    <name type="scientific">Caerostris extrusa</name>
    <name type="common">Bark spider</name>
    <name type="synonym">Caerostris bankana</name>
    <dbReference type="NCBI Taxonomy" id="172846"/>
    <lineage>
        <taxon>Eukaryota</taxon>
        <taxon>Metazoa</taxon>
        <taxon>Ecdysozoa</taxon>
        <taxon>Arthropoda</taxon>
        <taxon>Chelicerata</taxon>
        <taxon>Arachnida</taxon>
        <taxon>Araneae</taxon>
        <taxon>Araneomorphae</taxon>
        <taxon>Entelegynae</taxon>
        <taxon>Araneoidea</taxon>
        <taxon>Araneidae</taxon>
        <taxon>Caerostris</taxon>
    </lineage>
</organism>
<name>A0AAV4Y1X5_CAEEX</name>
<keyword evidence="2" id="KW-1185">Reference proteome</keyword>
<dbReference type="EMBL" id="BPLR01018635">
    <property type="protein sequence ID" value="GIZ01143.1"/>
    <property type="molecule type" value="Genomic_DNA"/>
</dbReference>
<dbReference type="Proteomes" id="UP001054945">
    <property type="component" value="Unassembled WGS sequence"/>
</dbReference>
<protein>
    <submittedName>
        <fullName evidence="1">Uncharacterized protein</fullName>
    </submittedName>
</protein>
<comment type="caution">
    <text evidence="1">The sequence shown here is derived from an EMBL/GenBank/DDBJ whole genome shotgun (WGS) entry which is preliminary data.</text>
</comment>
<dbReference type="AlphaFoldDB" id="A0AAV4Y1X5"/>